<evidence type="ECO:0000259" key="7">
    <source>
        <dbReference type="PROSITE" id="PS51831"/>
    </source>
</evidence>
<name>A9NX25_PICSI</name>
<dbReference type="Pfam" id="PF13328">
    <property type="entry name" value="HD_4"/>
    <property type="match status" value="1"/>
</dbReference>
<reference evidence="8" key="1">
    <citation type="journal article" date="2008" name="BMC Genomics">
        <title>A conifer genomics resource of 200,000 spruce (Picea spp.) ESTs and 6,464 high-quality, sequence-finished full-length cDNAs for Sitka spruce (Picea sitchensis).</title>
        <authorList>
            <person name="Ralph S.G."/>
            <person name="Chun H.J."/>
            <person name="Kolosova N."/>
            <person name="Cooper D."/>
            <person name="Oddy C."/>
            <person name="Ritland C.E."/>
            <person name="Kirkpatrick R."/>
            <person name="Moore R."/>
            <person name="Barber S."/>
            <person name="Holt R.A."/>
            <person name="Jones S.J."/>
            <person name="Marra M.A."/>
            <person name="Douglas C.J."/>
            <person name="Ritland K."/>
            <person name="Bohlmann J."/>
        </authorList>
    </citation>
    <scope>NUCLEOTIDE SEQUENCE</scope>
    <source>
        <tissue evidence="8">Bark</tissue>
    </source>
</reference>
<sequence>MGILQRSTCLHTLPSIYHTSNKTNNLRLLLPLQHRLKLKNFIGKHQRNNFVKKQRSITCESRTKTEYVLAKNECGSSSVIELPGGKMVVELVAAWNDLTDRMNPISSKSSELLLKALKITIPLLQSLPCGEDGRPPLSKALSVACILADLQVEAEVIVVCLLRELLEAGAISRHEINLQLGRGITHLLHDCLRVKKIPTRVDILDDDNAYALRKFCLAYHDIRAVIVEVAARLDMMRHSKHLPKYCQQTLALDVMQVYAPLAHAIGTGSLSLELEDLAFQSLFPNSYSFVDTWLRNHGTWGEAILNEYRCQLFEALQKDYELEKMVDKISIQGRYKSHFSTMKKLLKDGRKPEEVYDILGLRVVLNPRPGKDAQEIGRKVCYRAREVIQSLWKEVPQRMKDYVAKPKKNGYESLHLTIDLNDSNFESPSMEIQIRTAEMDAKAVGGDASHGLYKGGLTDPEQVKQLKAIMMAAADLAAFHFQGLPKRSSKGSTMHNDMKSRIFKLFDKNQDGLISMEELKEMMEELGANKEDAQ</sequence>
<dbReference type="InterPro" id="IPR002048">
    <property type="entry name" value="EF_hand_dom"/>
</dbReference>
<dbReference type="EMBL" id="EF085890">
    <property type="protein sequence ID" value="ABK25186.1"/>
    <property type="molecule type" value="mRNA"/>
</dbReference>
<keyword evidence="5" id="KW-0547">Nucleotide-binding</keyword>
<proteinExistence type="evidence at transcript level"/>
<dbReference type="SMART" id="SM00954">
    <property type="entry name" value="RelA_SpoT"/>
    <property type="match status" value="1"/>
</dbReference>
<evidence type="ECO:0000256" key="4">
    <source>
        <dbReference type="ARBA" id="ARBA00023016"/>
    </source>
</evidence>
<dbReference type="Pfam" id="PF04607">
    <property type="entry name" value="RelA_SpoT"/>
    <property type="match status" value="1"/>
</dbReference>
<evidence type="ECO:0000256" key="1">
    <source>
        <dbReference type="ARBA" id="ARBA00007476"/>
    </source>
</evidence>
<dbReference type="SUPFAM" id="SSF109604">
    <property type="entry name" value="HD-domain/PDEase-like"/>
    <property type="match status" value="1"/>
</dbReference>
<dbReference type="GO" id="GO:0008728">
    <property type="term" value="F:GTP diphosphokinase activity"/>
    <property type="evidence" value="ECO:0007669"/>
    <property type="project" value="UniProtKB-EC"/>
</dbReference>
<dbReference type="PROSITE" id="PS50222">
    <property type="entry name" value="EF_HAND_2"/>
    <property type="match status" value="1"/>
</dbReference>
<dbReference type="InterPro" id="IPR018247">
    <property type="entry name" value="EF_Hand_1_Ca_BS"/>
</dbReference>
<dbReference type="CDD" id="cd05399">
    <property type="entry name" value="NT_Rel-Spo_like"/>
    <property type="match status" value="1"/>
</dbReference>
<dbReference type="PANTHER" id="PTHR21262">
    <property type="entry name" value="GUANOSINE-3',5'-BIS DIPHOSPHATE 3'-PYROPHOSPHOHYDROLASE"/>
    <property type="match status" value="1"/>
</dbReference>
<dbReference type="InterPro" id="IPR007685">
    <property type="entry name" value="RelA_SpoT"/>
</dbReference>
<dbReference type="PROSITE" id="PS51831">
    <property type="entry name" value="HD"/>
    <property type="match status" value="1"/>
</dbReference>
<dbReference type="OMA" id="CYRTREV"/>
<evidence type="ECO:0000256" key="3">
    <source>
        <dbReference type="ARBA" id="ARBA00022837"/>
    </source>
</evidence>
<dbReference type="InterPro" id="IPR043519">
    <property type="entry name" value="NT_sf"/>
</dbReference>
<dbReference type="GO" id="GO:0005525">
    <property type="term" value="F:GTP binding"/>
    <property type="evidence" value="ECO:0007669"/>
    <property type="project" value="UniProtKB-KW"/>
</dbReference>
<dbReference type="Gene3D" id="1.10.238.10">
    <property type="entry name" value="EF-hand"/>
    <property type="match status" value="1"/>
</dbReference>
<evidence type="ECO:0000256" key="5">
    <source>
        <dbReference type="ARBA" id="ARBA00023134"/>
    </source>
</evidence>
<dbReference type="Gene3D" id="3.30.460.10">
    <property type="entry name" value="Beta Polymerase, domain 2"/>
    <property type="match status" value="1"/>
</dbReference>
<dbReference type="SMART" id="SM00054">
    <property type="entry name" value="EFh"/>
    <property type="match status" value="1"/>
</dbReference>
<feature type="domain" description="EF-hand" evidence="6">
    <location>
        <begin position="494"/>
        <end position="529"/>
    </location>
</feature>
<dbReference type="AlphaFoldDB" id="A9NX25"/>
<evidence type="ECO:0000256" key="2">
    <source>
        <dbReference type="ARBA" id="ARBA00013251"/>
    </source>
</evidence>
<dbReference type="Gene3D" id="1.10.3210.10">
    <property type="entry name" value="Hypothetical protein af1432"/>
    <property type="match status" value="1"/>
</dbReference>
<keyword evidence="3" id="KW-0106">Calcium</keyword>
<organism evidence="8">
    <name type="scientific">Picea sitchensis</name>
    <name type="common">Sitka spruce</name>
    <name type="synonym">Pinus sitchensis</name>
    <dbReference type="NCBI Taxonomy" id="3332"/>
    <lineage>
        <taxon>Eukaryota</taxon>
        <taxon>Viridiplantae</taxon>
        <taxon>Streptophyta</taxon>
        <taxon>Embryophyta</taxon>
        <taxon>Tracheophyta</taxon>
        <taxon>Spermatophyta</taxon>
        <taxon>Pinopsida</taxon>
        <taxon>Pinidae</taxon>
        <taxon>Conifers I</taxon>
        <taxon>Pinales</taxon>
        <taxon>Pinaceae</taxon>
        <taxon>Picea</taxon>
    </lineage>
</organism>
<evidence type="ECO:0000313" key="8">
    <source>
        <dbReference type="EMBL" id="ABK25186.1"/>
    </source>
</evidence>
<comment type="similarity">
    <text evidence="1">Belongs to the RelA/SpoT family.</text>
</comment>
<keyword evidence="5" id="KW-0342">GTP-binding</keyword>
<dbReference type="GO" id="GO:0005509">
    <property type="term" value="F:calcium ion binding"/>
    <property type="evidence" value="ECO:0007669"/>
    <property type="project" value="InterPro"/>
</dbReference>
<accession>A9NX25</accession>
<dbReference type="InterPro" id="IPR011992">
    <property type="entry name" value="EF-hand-dom_pair"/>
</dbReference>
<protein>
    <recommendedName>
        <fullName evidence="2">GTP diphosphokinase</fullName>
        <ecNumber evidence="2">2.7.6.5</ecNumber>
    </recommendedName>
</protein>
<dbReference type="Pfam" id="PF00036">
    <property type="entry name" value="EF-hand_1"/>
    <property type="match status" value="1"/>
</dbReference>
<dbReference type="PROSITE" id="PS00018">
    <property type="entry name" value="EF_HAND_1"/>
    <property type="match status" value="1"/>
</dbReference>
<evidence type="ECO:0000259" key="6">
    <source>
        <dbReference type="PROSITE" id="PS50222"/>
    </source>
</evidence>
<feature type="domain" description="HD" evidence="7">
    <location>
        <begin position="136"/>
        <end position="236"/>
    </location>
</feature>
<dbReference type="FunFam" id="3.30.460.10:FF:000025">
    <property type="entry name" value="probable GTP diphosphokinase CRSH, chloroplastic"/>
    <property type="match status" value="1"/>
</dbReference>
<dbReference type="InterPro" id="IPR006674">
    <property type="entry name" value="HD_domain"/>
</dbReference>
<dbReference type="PANTHER" id="PTHR21262:SF12">
    <property type="entry name" value="GTP DIPHOSPHOKINASE CRSH, CHLOROPLASTIC-RELATED"/>
    <property type="match status" value="1"/>
</dbReference>
<dbReference type="SUPFAM" id="SSF47473">
    <property type="entry name" value="EF-hand"/>
    <property type="match status" value="1"/>
</dbReference>
<keyword evidence="4" id="KW-0346">Stress response</keyword>
<dbReference type="SUPFAM" id="SSF81301">
    <property type="entry name" value="Nucleotidyltransferase"/>
    <property type="match status" value="1"/>
</dbReference>
<dbReference type="EC" id="2.7.6.5" evidence="2"/>
<dbReference type="GO" id="GO:0015969">
    <property type="term" value="P:guanosine tetraphosphate metabolic process"/>
    <property type="evidence" value="ECO:0007669"/>
    <property type="project" value="InterPro"/>
</dbReference>